<organism evidence="1 2">
    <name type="scientific">Fusarium decemcellulare</name>
    <dbReference type="NCBI Taxonomy" id="57161"/>
    <lineage>
        <taxon>Eukaryota</taxon>
        <taxon>Fungi</taxon>
        <taxon>Dikarya</taxon>
        <taxon>Ascomycota</taxon>
        <taxon>Pezizomycotina</taxon>
        <taxon>Sordariomycetes</taxon>
        <taxon>Hypocreomycetidae</taxon>
        <taxon>Hypocreales</taxon>
        <taxon>Nectriaceae</taxon>
        <taxon>Fusarium</taxon>
        <taxon>Fusarium decemcellulare species complex</taxon>
    </lineage>
</organism>
<keyword evidence="2" id="KW-1185">Reference proteome</keyword>
<proteinExistence type="predicted"/>
<comment type="caution">
    <text evidence="1">The sequence shown here is derived from an EMBL/GenBank/DDBJ whole genome shotgun (WGS) entry which is preliminary data.</text>
</comment>
<evidence type="ECO:0000313" key="1">
    <source>
        <dbReference type="EMBL" id="KAJ3547895.1"/>
    </source>
</evidence>
<dbReference type="Proteomes" id="UP001148629">
    <property type="component" value="Unassembled WGS sequence"/>
</dbReference>
<reference evidence="1" key="1">
    <citation type="submission" date="2022-08" db="EMBL/GenBank/DDBJ databases">
        <title>Genome Sequence of Fusarium decemcellulare.</title>
        <authorList>
            <person name="Buettner E."/>
        </authorList>
    </citation>
    <scope>NUCLEOTIDE SEQUENCE</scope>
    <source>
        <strain evidence="1">Babe19</strain>
    </source>
</reference>
<name>A0ACC1SWN3_9HYPO</name>
<dbReference type="EMBL" id="JANRMS010000064">
    <property type="protein sequence ID" value="KAJ3547895.1"/>
    <property type="molecule type" value="Genomic_DNA"/>
</dbReference>
<accession>A0ACC1SWN3</accession>
<sequence length="177" mass="19755">MSSEPICLRYLGQPGLPIGHGDLELSVGKCQFIADTYYFLLDAGPQAPPRLGSRIAGLLNQWLQLLDKLKPHESAYLPWDFSDQCTGWIRVTAVSGDTNSVLVEHGRSSLKGWSFYPSDIVDTAASIRDWTPMCEQENTPVETELEILRAAINRDRERFANLATEIDRPSTFEGSLI</sequence>
<evidence type="ECO:0000313" key="2">
    <source>
        <dbReference type="Proteomes" id="UP001148629"/>
    </source>
</evidence>
<gene>
    <name evidence="1" type="ORF">NM208_g1278</name>
</gene>
<protein>
    <submittedName>
        <fullName evidence="1">Uncharacterized protein</fullName>
    </submittedName>
</protein>